<proteinExistence type="predicted"/>
<organism evidence="3 4">
    <name type="scientific">Vairimorpha necatrix</name>
    <dbReference type="NCBI Taxonomy" id="6039"/>
    <lineage>
        <taxon>Eukaryota</taxon>
        <taxon>Fungi</taxon>
        <taxon>Fungi incertae sedis</taxon>
        <taxon>Microsporidia</taxon>
        <taxon>Nosematidae</taxon>
        <taxon>Vairimorpha</taxon>
    </lineage>
</organism>
<dbReference type="AlphaFoldDB" id="A0AAX4JFY2"/>
<evidence type="ECO:0000256" key="1">
    <source>
        <dbReference type="SAM" id="MobiDB-lite"/>
    </source>
</evidence>
<accession>A0AAX4JFY2</accession>
<gene>
    <name evidence="3" type="ORF">VNE69_11013</name>
</gene>
<feature type="compositionally biased region" description="Polar residues" evidence="1">
    <location>
        <begin position="197"/>
        <end position="213"/>
    </location>
</feature>
<feature type="region of interest" description="Disordered" evidence="1">
    <location>
        <begin position="494"/>
        <end position="515"/>
    </location>
</feature>
<keyword evidence="2" id="KW-0812">Transmembrane</keyword>
<keyword evidence="2" id="KW-1133">Transmembrane helix</keyword>
<feature type="compositionally biased region" description="Polar residues" evidence="1">
    <location>
        <begin position="253"/>
        <end position="283"/>
    </location>
</feature>
<feature type="transmembrane region" description="Helical" evidence="2">
    <location>
        <begin position="5"/>
        <end position="22"/>
    </location>
</feature>
<feature type="region of interest" description="Disordered" evidence="1">
    <location>
        <begin position="383"/>
        <end position="435"/>
    </location>
</feature>
<feature type="compositionally biased region" description="Pro residues" evidence="1">
    <location>
        <begin position="242"/>
        <end position="252"/>
    </location>
</feature>
<feature type="compositionally biased region" description="Polar residues" evidence="1">
    <location>
        <begin position="384"/>
        <end position="429"/>
    </location>
</feature>
<feature type="compositionally biased region" description="Basic and acidic residues" evidence="1">
    <location>
        <begin position="361"/>
        <end position="373"/>
    </location>
</feature>
<keyword evidence="4" id="KW-1185">Reference proteome</keyword>
<dbReference type="KEGG" id="vnx:VNE69_11013"/>
<feature type="compositionally biased region" description="Low complexity" evidence="1">
    <location>
        <begin position="494"/>
        <end position="503"/>
    </location>
</feature>
<reference evidence="3" key="1">
    <citation type="journal article" date="2024" name="BMC Genomics">
        <title>Functional annotation of a divergent genome using sequence and structure-based similarity.</title>
        <authorList>
            <person name="Svedberg D."/>
            <person name="Winiger R.R."/>
            <person name="Berg A."/>
            <person name="Sharma H."/>
            <person name="Tellgren-Roth C."/>
            <person name="Debrunner-Vossbrinck B.A."/>
            <person name="Vossbrinck C.R."/>
            <person name="Barandun J."/>
        </authorList>
    </citation>
    <scope>NUCLEOTIDE SEQUENCE</scope>
    <source>
        <strain evidence="3">Illinois isolate</strain>
    </source>
</reference>
<sequence length="515" mass="59519">MYFYFINIFLIFIVLFSSEYLFDSSLYYKHPYLVCLLFPTFVPWQYMIEKRCTLKLKNLTLKMKYYHINKILLLFTSLLLAFLVYDRPLVSKFIVNGDNLVIRPVGNEIFVYFYMKNITEKITVKNSFEDFLIELYKKRNETEIVYDLTNIDYLECSRKLDKLKFSKMNKLKCFILIVQNAKIESFKDLRICNQDEITNNSSFPPPNTQTDTDNCPVPIKDTNLPISNLLNASKNNNTGGSIPPPPPPPPMPTNDSNKQFNRSTREQSNNKVHSPKKNNQSELNMKHLPPKGLFEELLERRNKLKKVKASHLFDKNDKSKENRLESSAAENENTNSEINDRSKDEVDNSRKIHIANTKNQANKESKKFEPTLDDDLRRKFDALNNKNKSQDINSETNPTSNSARKGSQDSCSSKDSGKATSICSDSPNINEEELDVDETNVVFIDNNEDQISKNSNEPQENIDDFIARQKLQKEKSPIHSPIFKSLDCAVEYSSSESIDSVNSNLPDRPDEEWEP</sequence>
<evidence type="ECO:0000313" key="4">
    <source>
        <dbReference type="Proteomes" id="UP001334084"/>
    </source>
</evidence>
<feature type="compositionally biased region" description="Basic and acidic residues" evidence="1">
    <location>
        <begin position="338"/>
        <end position="349"/>
    </location>
</feature>
<evidence type="ECO:0000256" key="2">
    <source>
        <dbReference type="SAM" id="Phobius"/>
    </source>
</evidence>
<feature type="compositionally biased region" description="Basic and acidic residues" evidence="1">
    <location>
        <begin position="311"/>
        <end position="324"/>
    </location>
</feature>
<name>A0AAX4JFY2_9MICR</name>
<feature type="compositionally biased region" description="Polar residues" evidence="1">
    <location>
        <begin position="224"/>
        <end position="240"/>
    </location>
</feature>
<dbReference type="EMBL" id="CP142736">
    <property type="protein sequence ID" value="WUR04842.1"/>
    <property type="molecule type" value="Genomic_DNA"/>
</dbReference>
<feature type="region of interest" description="Disordered" evidence="1">
    <location>
        <begin position="354"/>
        <end position="373"/>
    </location>
</feature>
<keyword evidence="2" id="KW-0472">Membrane</keyword>
<dbReference type="Proteomes" id="UP001334084">
    <property type="component" value="Chromosome 11"/>
</dbReference>
<feature type="region of interest" description="Disordered" evidence="1">
    <location>
        <begin position="197"/>
        <end position="289"/>
    </location>
</feature>
<feature type="region of interest" description="Disordered" evidence="1">
    <location>
        <begin position="309"/>
        <end position="349"/>
    </location>
</feature>
<evidence type="ECO:0000313" key="3">
    <source>
        <dbReference type="EMBL" id="WUR04842.1"/>
    </source>
</evidence>
<feature type="transmembrane region" description="Helical" evidence="2">
    <location>
        <begin position="28"/>
        <end position="47"/>
    </location>
</feature>
<feature type="transmembrane region" description="Helical" evidence="2">
    <location>
        <begin position="68"/>
        <end position="85"/>
    </location>
</feature>
<feature type="compositionally biased region" description="Polar residues" evidence="1">
    <location>
        <begin position="328"/>
        <end position="337"/>
    </location>
</feature>
<protein>
    <submittedName>
        <fullName evidence="3">Uncharacterized protein</fullName>
    </submittedName>
</protein>
<dbReference type="RefSeq" id="XP_065330987.1">
    <property type="nucleotide sequence ID" value="XM_065474915.1"/>
</dbReference>
<dbReference type="GeneID" id="90542687"/>